<dbReference type="Proteomes" id="UP001165122">
    <property type="component" value="Unassembled WGS sequence"/>
</dbReference>
<evidence type="ECO:0000256" key="1">
    <source>
        <dbReference type="SAM" id="MobiDB-lite"/>
    </source>
</evidence>
<comment type="caution">
    <text evidence="2">The sequence shown here is derived from an EMBL/GenBank/DDBJ whole genome shotgun (WGS) entry which is preliminary data.</text>
</comment>
<keyword evidence="3" id="KW-1185">Reference proteome</keyword>
<evidence type="ECO:0000313" key="2">
    <source>
        <dbReference type="EMBL" id="GMH63958.1"/>
    </source>
</evidence>
<protein>
    <submittedName>
        <fullName evidence="2">Uncharacterized protein</fullName>
    </submittedName>
</protein>
<feature type="compositionally biased region" description="Basic residues" evidence="1">
    <location>
        <begin position="108"/>
        <end position="117"/>
    </location>
</feature>
<accession>A0A9W7E659</accession>
<dbReference type="EMBL" id="BRXW01000538">
    <property type="protein sequence ID" value="GMH63958.1"/>
    <property type="molecule type" value="Genomic_DNA"/>
</dbReference>
<name>A0A9W7E659_9STRA</name>
<sequence length="126" mass="14588">MVGGLLVVQIATFVFFLKNINPKYISTFYSTKSGSDHSMENFLNHDDDEKKIKIFENNRHKWKKIEEDAVKVVEERRGSMRSSMRGSILNVTRTDEQETKNTKGPGAQRRRTIKAKAKKLEREINA</sequence>
<evidence type="ECO:0000313" key="3">
    <source>
        <dbReference type="Proteomes" id="UP001165122"/>
    </source>
</evidence>
<proteinExistence type="predicted"/>
<gene>
    <name evidence="2" type="ORF">TrLO_g8093</name>
</gene>
<dbReference type="AlphaFoldDB" id="A0A9W7E659"/>
<reference evidence="3" key="1">
    <citation type="journal article" date="2023" name="Commun. Biol.">
        <title>Genome analysis of Parmales, the sister group of diatoms, reveals the evolutionary specialization of diatoms from phago-mixotrophs to photoautotrophs.</title>
        <authorList>
            <person name="Ban H."/>
            <person name="Sato S."/>
            <person name="Yoshikawa S."/>
            <person name="Yamada K."/>
            <person name="Nakamura Y."/>
            <person name="Ichinomiya M."/>
            <person name="Sato N."/>
            <person name="Blanc-Mathieu R."/>
            <person name="Endo H."/>
            <person name="Kuwata A."/>
            <person name="Ogata H."/>
        </authorList>
    </citation>
    <scope>NUCLEOTIDE SEQUENCE [LARGE SCALE GENOMIC DNA]</scope>
    <source>
        <strain evidence="3">NIES 3700</strain>
    </source>
</reference>
<feature type="region of interest" description="Disordered" evidence="1">
    <location>
        <begin position="75"/>
        <end position="126"/>
    </location>
</feature>
<organism evidence="2 3">
    <name type="scientific">Triparma laevis f. longispina</name>
    <dbReference type="NCBI Taxonomy" id="1714387"/>
    <lineage>
        <taxon>Eukaryota</taxon>
        <taxon>Sar</taxon>
        <taxon>Stramenopiles</taxon>
        <taxon>Ochrophyta</taxon>
        <taxon>Bolidophyceae</taxon>
        <taxon>Parmales</taxon>
        <taxon>Triparmaceae</taxon>
        <taxon>Triparma</taxon>
    </lineage>
</organism>